<evidence type="ECO:0000313" key="6">
    <source>
        <dbReference type="Proteomes" id="UP000824160"/>
    </source>
</evidence>
<dbReference type="InterPro" id="IPR029062">
    <property type="entry name" value="Class_I_gatase-like"/>
</dbReference>
<evidence type="ECO:0000256" key="3">
    <source>
        <dbReference type="ARBA" id="ARBA00022801"/>
    </source>
</evidence>
<keyword evidence="5" id="KW-0315">Glutamine amidotransferase</keyword>
<accession>A0A9D1KS22</accession>
<dbReference type="Proteomes" id="UP000824160">
    <property type="component" value="Unassembled WGS sequence"/>
</dbReference>
<keyword evidence="2" id="KW-0645">Protease</keyword>
<dbReference type="Pfam" id="PF03575">
    <property type="entry name" value="Peptidase_S51"/>
    <property type="match status" value="1"/>
</dbReference>
<dbReference type="InterPro" id="IPR005320">
    <property type="entry name" value="Peptidase_S51"/>
</dbReference>
<dbReference type="Gene3D" id="3.40.50.880">
    <property type="match status" value="1"/>
</dbReference>
<evidence type="ECO:0000256" key="1">
    <source>
        <dbReference type="ARBA" id="ARBA00006534"/>
    </source>
</evidence>
<organism evidence="5 6">
    <name type="scientific">Candidatus Faecivivens stercoripullorum</name>
    <dbReference type="NCBI Taxonomy" id="2840805"/>
    <lineage>
        <taxon>Bacteria</taxon>
        <taxon>Bacillati</taxon>
        <taxon>Bacillota</taxon>
        <taxon>Clostridia</taxon>
        <taxon>Eubacteriales</taxon>
        <taxon>Oscillospiraceae</taxon>
        <taxon>Oscillospiraceae incertae sedis</taxon>
        <taxon>Candidatus Faecivivens</taxon>
    </lineage>
</organism>
<dbReference type="SUPFAM" id="SSF52317">
    <property type="entry name" value="Class I glutamine amidotransferase-like"/>
    <property type="match status" value="1"/>
</dbReference>
<proteinExistence type="inferred from homology"/>
<keyword evidence="3" id="KW-0378">Hydrolase</keyword>
<comment type="caution">
    <text evidence="5">The sequence shown here is derived from an EMBL/GenBank/DDBJ whole genome shotgun (WGS) entry which is preliminary data.</text>
</comment>
<dbReference type="EMBL" id="DVLW01000068">
    <property type="protein sequence ID" value="HIT94031.1"/>
    <property type="molecule type" value="Genomic_DNA"/>
</dbReference>
<reference evidence="5" key="2">
    <citation type="journal article" date="2021" name="PeerJ">
        <title>Extensive microbial diversity within the chicken gut microbiome revealed by metagenomics and culture.</title>
        <authorList>
            <person name="Gilroy R."/>
            <person name="Ravi A."/>
            <person name="Getino M."/>
            <person name="Pursley I."/>
            <person name="Horton D.L."/>
            <person name="Alikhan N.F."/>
            <person name="Baker D."/>
            <person name="Gharbi K."/>
            <person name="Hall N."/>
            <person name="Watson M."/>
            <person name="Adriaenssens E.M."/>
            <person name="Foster-Nyarko E."/>
            <person name="Jarju S."/>
            <person name="Secka A."/>
            <person name="Antonio M."/>
            <person name="Oren A."/>
            <person name="Chaudhuri R.R."/>
            <person name="La Ragione R."/>
            <person name="Hildebrand F."/>
            <person name="Pallen M.J."/>
        </authorList>
    </citation>
    <scope>NUCLEOTIDE SEQUENCE</scope>
    <source>
        <strain evidence="5">ChiBcec7-5410</strain>
    </source>
</reference>
<name>A0A9D1KS22_9FIRM</name>
<comment type="similarity">
    <text evidence="1">Belongs to the peptidase S51 family.</text>
</comment>
<gene>
    <name evidence="5" type="ORF">IAC43_02480</name>
</gene>
<protein>
    <submittedName>
        <fullName evidence="5">Type 1 glutamine amidotransferase-like domain-containing protein</fullName>
    </submittedName>
</protein>
<sequence>MAICFLTSAFNNGFTPAFERVLKKYLPAETADASNFVFIASDFDDPHGNLHWAEEIRGKFGEIGVVFSGFHIVDHTVSPTQAEKYIRNAQIIWLSGGDTLRQIVSFEEYHLREQLMGFDGIIIGMSAGSINMADRVVLARNIYDNAPEMAIYQGLGLVQINIEPHLDPLNVEHLDDILEASVHAPIYGLFDDSFILDDGQHTTIYGPYCLYNLQNDAVSIG</sequence>
<dbReference type="GO" id="GO:0006508">
    <property type="term" value="P:proteolysis"/>
    <property type="evidence" value="ECO:0007669"/>
    <property type="project" value="UniProtKB-KW"/>
</dbReference>
<dbReference type="AlphaFoldDB" id="A0A9D1KS22"/>
<dbReference type="GO" id="GO:0008236">
    <property type="term" value="F:serine-type peptidase activity"/>
    <property type="evidence" value="ECO:0007669"/>
    <property type="project" value="UniProtKB-KW"/>
</dbReference>
<keyword evidence="4" id="KW-0720">Serine protease</keyword>
<evidence type="ECO:0000256" key="2">
    <source>
        <dbReference type="ARBA" id="ARBA00022670"/>
    </source>
</evidence>
<evidence type="ECO:0000256" key="4">
    <source>
        <dbReference type="ARBA" id="ARBA00022825"/>
    </source>
</evidence>
<evidence type="ECO:0000313" key="5">
    <source>
        <dbReference type="EMBL" id="HIT94031.1"/>
    </source>
</evidence>
<reference evidence="5" key="1">
    <citation type="submission" date="2020-10" db="EMBL/GenBank/DDBJ databases">
        <authorList>
            <person name="Gilroy R."/>
        </authorList>
    </citation>
    <scope>NUCLEOTIDE SEQUENCE</scope>
    <source>
        <strain evidence="5">ChiBcec7-5410</strain>
    </source>
</reference>